<name>A0A429XLR3_9RICK</name>
<evidence type="ECO:0000256" key="3">
    <source>
        <dbReference type="ARBA" id="ARBA00022989"/>
    </source>
</evidence>
<evidence type="ECO:0000256" key="6">
    <source>
        <dbReference type="ARBA" id="ARBA00023316"/>
    </source>
</evidence>
<comment type="catalytic activity">
    <reaction evidence="7">
        <text>a peptidoglycan chain = a peptidoglycan chain with N-acetyl-1,6-anhydromuramyl-[peptide] at the reducing end + a peptidoglycan chain with N-acetylglucosamine at the non-reducing end.</text>
        <dbReference type="EC" id="4.2.2.29"/>
    </reaction>
</comment>
<accession>A0A429XLR3</accession>
<dbReference type="CDD" id="cd08010">
    <property type="entry name" value="MltG_like"/>
    <property type="match status" value="1"/>
</dbReference>
<keyword evidence="7" id="KW-0997">Cell inner membrane</keyword>
<dbReference type="NCBIfam" id="TIGR00247">
    <property type="entry name" value="endolytic transglycosylase MltG"/>
    <property type="match status" value="1"/>
</dbReference>
<reference evidence="9" key="1">
    <citation type="submission" date="2018-11" db="EMBL/GenBank/DDBJ databases">
        <title>Phylogenetic, genomic, and biogeographic characterization of a novel and ubiquitous marine invertebrate-associated Rickettsiales parasite, Candidatus Marinoinvertebrata rohwerii, gen. nov., sp. nov.</title>
        <authorList>
            <person name="Klinges J.G."/>
            <person name="Rosales S.M."/>
            <person name="Mcminds R."/>
            <person name="Shaver E.C."/>
            <person name="Shantz A."/>
            <person name="Peters E.C."/>
            <person name="Burkepile D.E."/>
            <person name="Silliman B.R."/>
            <person name="Vega Thurber R.L."/>
        </authorList>
    </citation>
    <scope>NUCLEOTIDE SEQUENCE [LARGE SCALE GENOMIC DNA]</scope>
    <source>
        <strain evidence="9">a_cerv_44</strain>
    </source>
</reference>
<evidence type="ECO:0000256" key="7">
    <source>
        <dbReference type="HAMAP-Rule" id="MF_02065"/>
    </source>
</evidence>
<dbReference type="EMBL" id="RXFM01000036">
    <property type="protein sequence ID" value="RST67212.1"/>
    <property type="molecule type" value="Genomic_DNA"/>
</dbReference>
<sequence>MKISKKLYISALVAILIKIGFVFYVYTNLYNKTITQDNITIIIPKNCSIRCASDIFYRNNLVSNKFFFITYARIFELLGKRIIAGEYYIPIHSNFEKAFDIIIKGDVIKHTVTIPEGLTNIQVTKILKSIYGVINDNDSLQIYKEGTLYPNTYEYLYGTKISYLLYKMNLDLQNLLEEEWSKRNIEATKELKNKNDALILASIVEKEAKFDDEKPHIASVYLNRLKKRMPLQADPTVIYGISKWEDFNRKVTYDDLKTQSPYNTYLNLGLPPTPICNSGKSSIKAVLNPIKSDDIYFVADNSGKHVFANNYKQHLKNIRNIRKNNK</sequence>
<protein>
    <recommendedName>
        <fullName evidence="7">Endolytic murein transglycosylase</fullName>
        <ecNumber evidence="7">4.2.2.29</ecNumber>
    </recommendedName>
    <alternativeName>
        <fullName evidence="7">Peptidoglycan lytic transglycosylase</fullName>
    </alternativeName>
    <alternativeName>
        <fullName evidence="7">Peptidoglycan polymerization terminase</fullName>
    </alternativeName>
</protein>
<dbReference type="Pfam" id="PF02618">
    <property type="entry name" value="YceG"/>
    <property type="match status" value="1"/>
</dbReference>
<evidence type="ECO:0000256" key="1">
    <source>
        <dbReference type="ARBA" id="ARBA00022475"/>
    </source>
</evidence>
<evidence type="ECO:0000313" key="8">
    <source>
        <dbReference type="EMBL" id="RST67212.1"/>
    </source>
</evidence>
<keyword evidence="6 7" id="KW-0961">Cell wall biogenesis/degradation</keyword>
<comment type="subcellular location">
    <subcellularLocation>
        <location evidence="7">Cell inner membrane</location>
        <topology evidence="7">Single-pass membrane protein</topology>
    </subcellularLocation>
</comment>
<dbReference type="AlphaFoldDB" id="A0A429XLR3"/>
<dbReference type="HAMAP" id="MF_02065">
    <property type="entry name" value="MltG"/>
    <property type="match status" value="1"/>
</dbReference>
<keyword evidence="3 7" id="KW-1133">Transmembrane helix</keyword>
<dbReference type="GO" id="GO:0008932">
    <property type="term" value="F:lytic endotransglycosylase activity"/>
    <property type="evidence" value="ECO:0007669"/>
    <property type="project" value="UniProtKB-UniRule"/>
</dbReference>
<keyword evidence="9" id="KW-1185">Reference proteome</keyword>
<dbReference type="InterPro" id="IPR003770">
    <property type="entry name" value="MLTG-like"/>
</dbReference>
<dbReference type="Proteomes" id="UP000279470">
    <property type="component" value="Unassembled WGS sequence"/>
</dbReference>
<dbReference type="Gene3D" id="3.30.1490.480">
    <property type="entry name" value="Endolytic murein transglycosylase"/>
    <property type="match status" value="1"/>
</dbReference>
<evidence type="ECO:0000313" key="9">
    <source>
        <dbReference type="Proteomes" id="UP000279470"/>
    </source>
</evidence>
<evidence type="ECO:0000256" key="4">
    <source>
        <dbReference type="ARBA" id="ARBA00023136"/>
    </source>
</evidence>
<keyword evidence="5 7" id="KW-0456">Lyase</keyword>
<comment type="caution">
    <text evidence="8">The sequence shown here is derived from an EMBL/GenBank/DDBJ whole genome shotgun (WGS) entry which is preliminary data.</text>
</comment>
<proteinExistence type="inferred from homology"/>
<dbReference type="GO" id="GO:0005886">
    <property type="term" value="C:plasma membrane"/>
    <property type="evidence" value="ECO:0007669"/>
    <property type="project" value="UniProtKB-SubCell"/>
</dbReference>
<dbReference type="GO" id="GO:0071555">
    <property type="term" value="P:cell wall organization"/>
    <property type="evidence" value="ECO:0007669"/>
    <property type="project" value="UniProtKB-KW"/>
</dbReference>
<evidence type="ECO:0000256" key="5">
    <source>
        <dbReference type="ARBA" id="ARBA00023239"/>
    </source>
</evidence>
<evidence type="ECO:0000256" key="2">
    <source>
        <dbReference type="ARBA" id="ARBA00022692"/>
    </source>
</evidence>
<organism evidence="8 9">
    <name type="scientific">Candidatus Aquarickettsia rohweri</name>
    <dbReference type="NCBI Taxonomy" id="2602574"/>
    <lineage>
        <taxon>Bacteria</taxon>
        <taxon>Pseudomonadati</taxon>
        <taxon>Pseudomonadota</taxon>
        <taxon>Alphaproteobacteria</taxon>
        <taxon>Rickettsiales</taxon>
        <taxon>Candidatus Midichloriaceae</taxon>
        <taxon>Candidatus Aquarickettsia</taxon>
    </lineage>
</organism>
<feature type="transmembrane region" description="Helical" evidence="7">
    <location>
        <begin position="7"/>
        <end position="26"/>
    </location>
</feature>
<keyword evidence="1 7" id="KW-1003">Cell membrane</keyword>
<dbReference type="RefSeq" id="WP_126044714.1">
    <property type="nucleotide sequence ID" value="NZ_RXFM01000036.1"/>
</dbReference>
<comment type="function">
    <text evidence="7">Functions as a peptidoglycan terminase that cleaves nascent peptidoglycan strands endolytically to terminate their elongation.</text>
</comment>
<dbReference type="Gene3D" id="3.30.160.60">
    <property type="entry name" value="Classic Zinc Finger"/>
    <property type="match status" value="1"/>
</dbReference>
<dbReference type="PANTHER" id="PTHR30518">
    <property type="entry name" value="ENDOLYTIC MUREIN TRANSGLYCOSYLASE"/>
    <property type="match status" value="1"/>
</dbReference>
<feature type="site" description="Important for catalytic activity" evidence="7">
    <location>
        <position position="207"/>
    </location>
</feature>
<comment type="similarity">
    <text evidence="7">Belongs to the transglycosylase MltG family.</text>
</comment>
<dbReference type="EC" id="4.2.2.29" evidence="7"/>
<keyword evidence="4 7" id="KW-0472">Membrane</keyword>
<keyword evidence="2 7" id="KW-0812">Transmembrane</keyword>
<dbReference type="GO" id="GO:0009252">
    <property type="term" value="P:peptidoglycan biosynthetic process"/>
    <property type="evidence" value="ECO:0007669"/>
    <property type="project" value="UniProtKB-UniRule"/>
</dbReference>
<dbReference type="OrthoDB" id="9814591at2"/>
<dbReference type="PANTHER" id="PTHR30518:SF2">
    <property type="entry name" value="ENDOLYTIC MUREIN TRANSGLYCOSYLASE"/>
    <property type="match status" value="1"/>
</dbReference>
<gene>
    <name evidence="7 8" type="primary">mltG</name>
    <name evidence="8" type="ORF">EIC27_03255</name>
</gene>